<keyword evidence="2" id="KW-0732">Signal</keyword>
<feature type="signal peptide" evidence="2">
    <location>
        <begin position="1"/>
        <end position="23"/>
    </location>
</feature>
<feature type="chain" id="PRO_5045239785" description="Phytocyanin domain-containing protein" evidence="2">
    <location>
        <begin position="24"/>
        <end position="162"/>
    </location>
</feature>
<evidence type="ECO:0000259" key="3">
    <source>
        <dbReference type="PROSITE" id="PS51485"/>
    </source>
</evidence>
<organism evidence="4 5">
    <name type="scientific">Penstemon davidsonii</name>
    <dbReference type="NCBI Taxonomy" id="160366"/>
    <lineage>
        <taxon>Eukaryota</taxon>
        <taxon>Viridiplantae</taxon>
        <taxon>Streptophyta</taxon>
        <taxon>Embryophyta</taxon>
        <taxon>Tracheophyta</taxon>
        <taxon>Spermatophyta</taxon>
        <taxon>Magnoliopsida</taxon>
        <taxon>eudicotyledons</taxon>
        <taxon>Gunneridae</taxon>
        <taxon>Pentapetalae</taxon>
        <taxon>asterids</taxon>
        <taxon>lamiids</taxon>
        <taxon>Lamiales</taxon>
        <taxon>Plantaginaceae</taxon>
        <taxon>Cheloneae</taxon>
        <taxon>Penstemon</taxon>
    </lineage>
</organism>
<dbReference type="InterPro" id="IPR003245">
    <property type="entry name" value="Phytocyanin_dom"/>
</dbReference>
<feature type="transmembrane region" description="Helical" evidence="1">
    <location>
        <begin position="144"/>
        <end position="161"/>
    </location>
</feature>
<comment type="caution">
    <text evidence="4">The sequence shown here is derived from an EMBL/GenBank/DDBJ whole genome shotgun (WGS) entry which is preliminary data.</text>
</comment>
<feature type="domain" description="Phytocyanin" evidence="3">
    <location>
        <begin position="24"/>
        <end position="123"/>
    </location>
</feature>
<gene>
    <name evidence="4" type="ORF">RD792_003944</name>
</gene>
<keyword evidence="1" id="KW-0472">Membrane</keyword>
<dbReference type="SUPFAM" id="SSF49503">
    <property type="entry name" value="Cupredoxins"/>
    <property type="match status" value="1"/>
</dbReference>
<dbReference type="CDD" id="cd04216">
    <property type="entry name" value="Phytocyanin"/>
    <property type="match status" value="1"/>
</dbReference>
<keyword evidence="1" id="KW-1133">Transmembrane helix</keyword>
<dbReference type="PROSITE" id="PS51485">
    <property type="entry name" value="PHYTOCYANIN"/>
    <property type="match status" value="1"/>
</dbReference>
<evidence type="ECO:0000256" key="1">
    <source>
        <dbReference type="SAM" id="Phobius"/>
    </source>
</evidence>
<proteinExistence type="predicted"/>
<dbReference type="EMBL" id="JAYDYQ010001088">
    <property type="protein sequence ID" value="KAK4488201.1"/>
    <property type="molecule type" value="Genomic_DNA"/>
</dbReference>
<evidence type="ECO:0000313" key="4">
    <source>
        <dbReference type="EMBL" id="KAK4488201.1"/>
    </source>
</evidence>
<protein>
    <recommendedName>
        <fullName evidence="3">Phytocyanin domain-containing protein</fullName>
    </recommendedName>
</protein>
<accession>A0ABR0DH93</accession>
<dbReference type="Pfam" id="PF02298">
    <property type="entry name" value="Cu_bind_like"/>
    <property type="match status" value="1"/>
</dbReference>
<keyword evidence="5" id="KW-1185">Reference proteome</keyword>
<dbReference type="InterPro" id="IPR039391">
    <property type="entry name" value="Phytocyanin-like"/>
</dbReference>
<evidence type="ECO:0000256" key="2">
    <source>
        <dbReference type="SAM" id="SignalP"/>
    </source>
</evidence>
<evidence type="ECO:0000313" key="5">
    <source>
        <dbReference type="Proteomes" id="UP001291926"/>
    </source>
</evidence>
<keyword evidence="1" id="KW-0812">Transmembrane</keyword>
<dbReference type="PANTHER" id="PTHR33021">
    <property type="entry name" value="BLUE COPPER PROTEIN"/>
    <property type="match status" value="1"/>
</dbReference>
<dbReference type="InterPro" id="IPR008972">
    <property type="entry name" value="Cupredoxin"/>
</dbReference>
<reference evidence="4 5" key="1">
    <citation type="journal article" date="2023" name="bioRxiv">
        <title>Genome report: Whole genome sequence and annotation of Penstemon davidsonii.</title>
        <authorList>
            <person name="Ostevik K.L."/>
            <person name="Alabady M."/>
            <person name="Zhang M."/>
            <person name="Rausher M.D."/>
        </authorList>
    </citation>
    <scope>NUCLEOTIDE SEQUENCE [LARGE SCALE GENOMIC DNA]</scope>
    <source>
        <strain evidence="4">DNT005</strain>
        <tissue evidence="4">Whole leaf</tissue>
    </source>
</reference>
<dbReference type="Gene3D" id="2.60.40.420">
    <property type="entry name" value="Cupredoxins - blue copper proteins"/>
    <property type="match status" value="1"/>
</dbReference>
<dbReference type="PANTHER" id="PTHR33021:SF533">
    <property type="entry name" value="PHYTOCYANIN DOMAIN-CONTAINING PROTEIN"/>
    <property type="match status" value="1"/>
</dbReference>
<name>A0ABR0DH93_9LAMI</name>
<dbReference type="Proteomes" id="UP001291926">
    <property type="component" value="Unassembled WGS sequence"/>
</dbReference>
<sequence length="162" mass="17195">MAIKVYLIAIIVATIAAALPALATDYVVGDNAGWRLGVNYSAWAQDKTFFLGDRLVFNYSQGLHNVYRVNGTAFQQCASSSLSEALTTGNDIITLATPGRKWYLCGVGNHCASGMKLVITVSSAEAPALAPAPTSGSSATYQKSLFISCVWMLAALAVIYMM</sequence>